<sequence length="239" mass="26986">MKSSNNDKHTQDRIDGKTLIAKSLTFDCTKDGLLAFFGRFGQVESCHIVTDRDTGDSKGFAFITFERASDAAVAASEGDGTDLNGRPLVIEIAKPHIYRGGADATGGIQDGGDDGVSISSYKLEKIDQFNHKLVLRQNLLPHDMRDKQDFDFVASDEEEDEGAEETFVKSLSRKEKKTLLKKLSHMVTDEGKGDLSCESHKRKKKRKRSKDTHTNDHHEDRPKKRREKKTKKRKQRSYS</sequence>
<dbReference type="InterPro" id="IPR035979">
    <property type="entry name" value="RBD_domain_sf"/>
</dbReference>
<protein>
    <recommendedName>
        <fullName evidence="4">RRM domain-containing protein</fullName>
    </recommendedName>
</protein>
<feature type="compositionally biased region" description="Basic and acidic residues" evidence="3">
    <location>
        <begin position="187"/>
        <end position="199"/>
    </location>
</feature>
<dbReference type="Gene3D" id="3.30.70.330">
    <property type="match status" value="1"/>
</dbReference>
<dbReference type="AlphaFoldDB" id="A0A6U3US10"/>
<dbReference type="InterPro" id="IPR000504">
    <property type="entry name" value="RRM_dom"/>
</dbReference>
<dbReference type="PANTHER" id="PTHR48027">
    <property type="entry name" value="HETEROGENEOUS NUCLEAR RIBONUCLEOPROTEIN 87F-RELATED"/>
    <property type="match status" value="1"/>
</dbReference>
<gene>
    <name evidence="5" type="ORF">DSPE1174_LOCUS18827</name>
    <name evidence="6" type="ORF">DSPE1174_LOCUS18828</name>
</gene>
<dbReference type="Pfam" id="PF00076">
    <property type="entry name" value="RRM_1"/>
    <property type="match status" value="1"/>
</dbReference>
<organism evidence="6">
    <name type="scientific">Octactis speculum</name>
    <dbReference type="NCBI Taxonomy" id="3111310"/>
    <lineage>
        <taxon>Eukaryota</taxon>
        <taxon>Sar</taxon>
        <taxon>Stramenopiles</taxon>
        <taxon>Ochrophyta</taxon>
        <taxon>Dictyochophyceae</taxon>
        <taxon>Dictyochales</taxon>
        <taxon>Dictyochaceae</taxon>
        <taxon>Octactis</taxon>
    </lineage>
</organism>
<feature type="compositionally biased region" description="Basic and acidic residues" evidence="3">
    <location>
        <begin position="211"/>
        <end position="222"/>
    </location>
</feature>
<evidence type="ECO:0000259" key="4">
    <source>
        <dbReference type="PROSITE" id="PS50102"/>
    </source>
</evidence>
<proteinExistence type="predicted"/>
<evidence type="ECO:0000256" key="2">
    <source>
        <dbReference type="PROSITE-ProRule" id="PRU00176"/>
    </source>
</evidence>
<name>A0A6U3US10_9STRA</name>
<dbReference type="InterPro" id="IPR052462">
    <property type="entry name" value="SLIRP/GR-RBP-like"/>
</dbReference>
<dbReference type="SMART" id="SM00360">
    <property type="entry name" value="RRM"/>
    <property type="match status" value="1"/>
</dbReference>
<feature type="compositionally biased region" description="Basic residues" evidence="3">
    <location>
        <begin position="223"/>
        <end position="239"/>
    </location>
</feature>
<accession>A0A6U3US10</accession>
<feature type="domain" description="RRM" evidence="4">
    <location>
        <begin position="17"/>
        <end position="95"/>
    </location>
</feature>
<dbReference type="EMBL" id="HBGS01036383">
    <property type="protein sequence ID" value="CAD9442434.1"/>
    <property type="molecule type" value="Transcribed_RNA"/>
</dbReference>
<dbReference type="PROSITE" id="PS50102">
    <property type="entry name" value="RRM"/>
    <property type="match status" value="1"/>
</dbReference>
<dbReference type="GO" id="GO:0003723">
    <property type="term" value="F:RNA binding"/>
    <property type="evidence" value="ECO:0007669"/>
    <property type="project" value="UniProtKB-UniRule"/>
</dbReference>
<dbReference type="SUPFAM" id="SSF54928">
    <property type="entry name" value="RNA-binding domain, RBD"/>
    <property type="match status" value="1"/>
</dbReference>
<keyword evidence="1 2" id="KW-0694">RNA-binding</keyword>
<reference evidence="6" key="1">
    <citation type="submission" date="2021-01" db="EMBL/GenBank/DDBJ databases">
        <authorList>
            <person name="Corre E."/>
            <person name="Pelletier E."/>
            <person name="Niang G."/>
            <person name="Scheremetjew M."/>
            <person name="Finn R."/>
            <person name="Kale V."/>
            <person name="Holt S."/>
            <person name="Cochrane G."/>
            <person name="Meng A."/>
            <person name="Brown T."/>
            <person name="Cohen L."/>
        </authorList>
    </citation>
    <scope>NUCLEOTIDE SEQUENCE</scope>
    <source>
        <strain evidence="6">CCMP1381</strain>
    </source>
</reference>
<dbReference type="InterPro" id="IPR012677">
    <property type="entry name" value="Nucleotide-bd_a/b_plait_sf"/>
</dbReference>
<feature type="compositionally biased region" description="Basic residues" evidence="3">
    <location>
        <begin position="200"/>
        <end position="210"/>
    </location>
</feature>
<evidence type="ECO:0000256" key="1">
    <source>
        <dbReference type="ARBA" id="ARBA00022884"/>
    </source>
</evidence>
<dbReference type="EMBL" id="HBGS01036384">
    <property type="protein sequence ID" value="CAD9442437.1"/>
    <property type="molecule type" value="Transcribed_RNA"/>
</dbReference>
<evidence type="ECO:0000313" key="6">
    <source>
        <dbReference type="EMBL" id="CAD9442437.1"/>
    </source>
</evidence>
<feature type="region of interest" description="Disordered" evidence="3">
    <location>
        <begin position="183"/>
        <end position="239"/>
    </location>
</feature>
<evidence type="ECO:0000313" key="5">
    <source>
        <dbReference type="EMBL" id="CAD9442434.1"/>
    </source>
</evidence>
<evidence type="ECO:0000256" key="3">
    <source>
        <dbReference type="SAM" id="MobiDB-lite"/>
    </source>
</evidence>